<protein>
    <submittedName>
        <fullName evidence="2">Uncharacterized protein</fullName>
    </submittedName>
</protein>
<evidence type="ECO:0000313" key="2">
    <source>
        <dbReference type="EMBL" id="TDY03836.1"/>
    </source>
</evidence>
<sequence length="200" mass="22328">MNNTAALASVLLESLQLILGVLLALVALYGLLLLIRPALGLRLNQSLSRRLSTPRFSLAFLDKQFHVERYFYRNAKLYGLLLVVGAGYLLYRLFFDFPLEGYASILPGILPTDIWAWLLDVLQIFLVVMAIFTLYIGLVVLIRPSNIKNLERHANRWISTAQKLAPEGSSPVLDSAAQRAPRLFGGVVFLAAIVVLFMLL</sequence>
<feature type="transmembrane region" description="Helical" evidence="1">
    <location>
        <begin position="15"/>
        <end position="35"/>
    </location>
</feature>
<dbReference type="Proteomes" id="UP000294914">
    <property type="component" value="Unassembled WGS sequence"/>
</dbReference>
<evidence type="ECO:0000313" key="3">
    <source>
        <dbReference type="Proteomes" id="UP000294914"/>
    </source>
</evidence>
<organism evidence="2 3">
    <name type="scientific">Thiohalophilus thiocyanatoxydans</name>
    <dbReference type="NCBI Taxonomy" id="381308"/>
    <lineage>
        <taxon>Bacteria</taxon>
        <taxon>Pseudomonadati</taxon>
        <taxon>Pseudomonadota</taxon>
        <taxon>Gammaproteobacteria</taxon>
        <taxon>Thiohalomonadales</taxon>
        <taxon>Thiohalophilaceae</taxon>
        <taxon>Thiohalophilus</taxon>
    </lineage>
</organism>
<feature type="transmembrane region" description="Helical" evidence="1">
    <location>
        <begin position="183"/>
        <end position="199"/>
    </location>
</feature>
<proteinExistence type="predicted"/>
<keyword evidence="1" id="KW-0812">Transmembrane</keyword>
<keyword evidence="1" id="KW-1133">Transmembrane helix</keyword>
<name>A0A4R8IS95_9GAMM</name>
<feature type="transmembrane region" description="Helical" evidence="1">
    <location>
        <begin position="77"/>
        <end position="94"/>
    </location>
</feature>
<accession>A0A4R8IS95</accession>
<keyword evidence="3" id="KW-1185">Reference proteome</keyword>
<evidence type="ECO:0000256" key="1">
    <source>
        <dbReference type="SAM" id="Phobius"/>
    </source>
</evidence>
<keyword evidence="1" id="KW-0472">Membrane</keyword>
<gene>
    <name evidence="2" type="ORF">EDC23_0207</name>
</gene>
<dbReference type="EMBL" id="SOQX01000001">
    <property type="protein sequence ID" value="TDY03836.1"/>
    <property type="molecule type" value="Genomic_DNA"/>
</dbReference>
<dbReference type="RefSeq" id="WP_134080410.1">
    <property type="nucleotide sequence ID" value="NZ_SOQX01000001.1"/>
</dbReference>
<feature type="transmembrane region" description="Helical" evidence="1">
    <location>
        <begin position="114"/>
        <end position="142"/>
    </location>
</feature>
<dbReference type="AlphaFoldDB" id="A0A4R8IS95"/>
<comment type="caution">
    <text evidence="2">The sequence shown here is derived from an EMBL/GenBank/DDBJ whole genome shotgun (WGS) entry which is preliminary data.</text>
</comment>
<reference evidence="2 3" key="1">
    <citation type="submission" date="2019-03" db="EMBL/GenBank/DDBJ databases">
        <title>Genomic Encyclopedia of Type Strains, Phase IV (KMG-IV): sequencing the most valuable type-strain genomes for metagenomic binning, comparative biology and taxonomic classification.</title>
        <authorList>
            <person name="Goeker M."/>
        </authorList>
    </citation>
    <scope>NUCLEOTIDE SEQUENCE [LARGE SCALE GENOMIC DNA]</scope>
    <source>
        <strain evidence="2 3">DSM 16326</strain>
    </source>
</reference>